<feature type="non-terminal residue" evidence="2">
    <location>
        <position position="230"/>
    </location>
</feature>
<keyword evidence="2" id="KW-0548">Nucleotidyltransferase</keyword>
<dbReference type="EMBL" id="JABMJE010000079">
    <property type="protein sequence ID" value="NQS78350.1"/>
    <property type="molecule type" value="Genomic_DNA"/>
</dbReference>
<dbReference type="Pfam" id="PF03833">
    <property type="entry name" value="PolC_DP2_N"/>
    <property type="match status" value="1"/>
</dbReference>
<reference evidence="2" key="1">
    <citation type="submission" date="2020-05" db="EMBL/GenBank/DDBJ databases">
        <title>The first insight into the ecology of ammonia-tolerant syntrophic propionate oxidizing bacteria.</title>
        <authorList>
            <person name="Singh A."/>
            <person name="Schnurer A."/>
            <person name="Westerholm M."/>
        </authorList>
    </citation>
    <scope>NUCLEOTIDE SEQUENCE</scope>
    <source>
        <strain evidence="2">MAG54</strain>
    </source>
</reference>
<dbReference type="InterPro" id="IPR016033">
    <property type="entry name" value="PolC_DP2_N"/>
</dbReference>
<comment type="caution">
    <text evidence="2">The sequence shown here is derived from an EMBL/GenBank/DDBJ whole genome shotgun (WGS) entry which is preliminary data.</text>
</comment>
<dbReference type="EC" id="2.7.7.7" evidence="2"/>
<protein>
    <submittedName>
        <fullName evidence="2">DNA polymerase II large subunit</fullName>
        <ecNumber evidence="2">2.7.7.7</ecNumber>
    </submittedName>
</protein>
<evidence type="ECO:0000313" key="2">
    <source>
        <dbReference type="EMBL" id="NQS78350.1"/>
    </source>
</evidence>
<dbReference type="GO" id="GO:0003887">
    <property type="term" value="F:DNA-directed DNA polymerase activity"/>
    <property type="evidence" value="ECO:0007669"/>
    <property type="project" value="UniProtKB-EC"/>
</dbReference>
<sequence>MEVSPATARYFEELIEGLATAMELAAAARARGLDPTTEIEIPIASDLADRVEALLGYTGIAARIRELEQEMSREEAALRIGDDFVARKFGETTPEEILDHAIRAAMALLTEGVVAAPTEGIAKVSLGKNDDGTDYLKIYYAGPIRSAGGTAQALSVLVGDYVRQALGIGRYIPRPEEVERYIEEIRQYNSIMSLQYLPSEKELRMIIENCPVCIDGEPTEREEVSGYRNL</sequence>
<gene>
    <name evidence="2" type="ORF">HQQ74_06540</name>
</gene>
<dbReference type="GO" id="GO:0006260">
    <property type="term" value="P:DNA replication"/>
    <property type="evidence" value="ECO:0007669"/>
    <property type="project" value="InterPro"/>
</dbReference>
<dbReference type="GO" id="GO:0003677">
    <property type="term" value="F:DNA binding"/>
    <property type="evidence" value="ECO:0007669"/>
    <property type="project" value="InterPro"/>
</dbReference>
<organism evidence="2 3">
    <name type="scientific">Methanoculleus bourgensis</name>
    <dbReference type="NCBI Taxonomy" id="83986"/>
    <lineage>
        <taxon>Archaea</taxon>
        <taxon>Methanobacteriati</taxon>
        <taxon>Methanobacteriota</taxon>
        <taxon>Stenosarchaea group</taxon>
        <taxon>Methanomicrobia</taxon>
        <taxon>Methanomicrobiales</taxon>
        <taxon>Methanomicrobiaceae</taxon>
        <taxon>Methanoculleus</taxon>
    </lineage>
</organism>
<proteinExistence type="predicted"/>
<dbReference type="AlphaFoldDB" id="A0A8T7H6Z9"/>
<accession>A0A8T7H6Z9</accession>
<dbReference type="PANTHER" id="PTHR42210">
    <property type="entry name" value="DNA POLYMERASE II LARGE SUBUNIT"/>
    <property type="match status" value="1"/>
</dbReference>
<feature type="domain" description="DNA polymerase II large subunit DP2 N-terminal" evidence="1">
    <location>
        <begin position="9"/>
        <end position="230"/>
    </location>
</feature>
<dbReference type="InterPro" id="IPR004475">
    <property type="entry name" value="PolC_DP2"/>
</dbReference>
<dbReference type="Proteomes" id="UP000737555">
    <property type="component" value="Unassembled WGS sequence"/>
</dbReference>
<name>A0A8T7H6Z9_9EURY</name>
<keyword evidence="2" id="KW-0808">Transferase</keyword>
<dbReference type="PANTHER" id="PTHR42210:SF1">
    <property type="entry name" value="DNA POLYMERASE II LARGE SUBUNIT"/>
    <property type="match status" value="1"/>
</dbReference>
<evidence type="ECO:0000259" key="1">
    <source>
        <dbReference type="Pfam" id="PF03833"/>
    </source>
</evidence>
<evidence type="ECO:0000313" key="3">
    <source>
        <dbReference type="Proteomes" id="UP000737555"/>
    </source>
</evidence>